<dbReference type="Proteomes" id="UP000648239">
    <property type="component" value="Unassembled WGS sequence"/>
</dbReference>
<dbReference type="InterPro" id="IPR027387">
    <property type="entry name" value="Cytb/b6-like_sf"/>
</dbReference>
<feature type="transmembrane region" description="Helical" evidence="1">
    <location>
        <begin position="205"/>
        <end position="226"/>
    </location>
</feature>
<proteinExistence type="predicted"/>
<dbReference type="Gene3D" id="1.20.810.10">
    <property type="entry name" value="Cytochrome Bc1 Complex, Chain C"/>
    <property type="match status" value="1"/>
</dbReference>
<keyword evidence="1" id="KW-1133">Transmembrane helix</keyword>
<feature type="transmembrane region" description="Helical" evidence="1">
    <location>
        <begin position="110"/>
        <end position="128"/>
    </location>
</feature>
<dbReference type="SUPFAM" id="SSF81342">
    <property type="entry name" value="Transmembrane di-heme cytochromes"/>
    <property type="match status" value="1"/>
</dbReference>
<dbReference type="EMBL" id="JACXWD010000041">
    <property type="protein sequence ID" value="MBD3868735.1"/>
    <property type="molecule type" value="Genomic_DNA"/>
</dbReference>
<protein>
    <submittedName>
        <fullName evidence="3">Cytochrome b N-terminal domain-containing protein</fullName>
    </submittedName>
</protein>
<feature type="transmembrane region" description="Helical" evidence="1">
    <location>
        <begin position="140"/>
        <end position="159"/>
    </location>
</feature>
<evidence type="ECO:0000313" key="3">
    <source>
        <dbReference type="EMBL" id="MBD3868735.1"/>
    </source>
</evidence>
<dbReference type="PANTHER" id="PTHR19271">
    <property type="entry name" value="CYTOCHROME B"/>
    <property type="match status" value="1"/>
</dbReference>
<accession>A0A8J6Y7I1</accession>
<organism evidence="3 4">
    <name type="scientific">Candidatus Polarisedimenticola svalbardensis</name>
    <dbReference type="NCBI Taxonomy" id="2886004"/>
    <lineage>
        <taxon>Bacteria</taxon>
        <taxon>Pseudomonadati</taxon>
        <taxon>Acidobacteriota</taxon>
        <taxon>Candidatus Polarisedimenticolia</taxon>
        <taxon>Candidatus Polarisedimenticolales</taxon>
        <taxon>Candidatus Polarisedimenticolaceae</taxon>
        <taxon>Candidatus Polarisedimenticola</taxon>
    </lineage>
</organism>
<feature type="transmembrane region" description="Helical" evidence="1">
    <location>
        <begin position="56"/>
        <end position="80"/>
    </location>
</feature>
<keyword evidence="1" id="KW-0472">Membrane</keyword>
<evidence type="ECO:0000256" key="1">
    <source>
        <dbReference type="SAM" id="Phobius"/>
    </source>
</evidence>
<dbReference type="PROSITE" id="PS51002">
    <property type="entry name" value="CYTB_NTER"/>
    <property type="match status" value="1"/>
</dbReference>
<dbReference type="GO" id="GO:0009055">
    <property type="term" value="F:electron transfer activity"/>
    <property type="evidence" value="ECO:0007669"/>
    <property type="project" value="InterPro"/>
</dbReference>
<comment type="caution">
    <text evidence="3">The sequence shown here is derived from an EMBL/GenBank/DDBJ whole genome shotgun (WGS) entry which is preliminary data.</text>
</comment>
<dbReference type="Pfam" id="PF00033">
    <property type="entry name" value="Cytochrome_B"/>
    <property type="match status" value="1"/>
</dbReference>
<dbReference type="GO" id="GO:0016491">
    <property type="term" value="F:oxidoreductase activity"/>
    <property type="evidence" value="ECO:0007669"/>
    <property type="project" value="InterPro"/>
</dbReference>
<dbReference type="GO" id="GO:0022904">
    <property type="term" value="P:respiratory electron transport chain"/>
    <property type="evidence" value="ECO:0007669"/>
    <property type="project" value="InterPro"/>
</dbReference>
<dbReference type="GO" id="GO:0016020">
    <property type="term" value="C:membrane"/>
    <property type="evidence" value="ECO:0007669"/>
    <property type="project" value="InterPro"/>
</dbReference>
<gene>
    <name evidence="3" type="ORF">IFK94_11475</name>
</gene>
<dbReference type="InterPro" id="IPR016174">
    <property type="entry name" value="Di-haem_cyt_TM"/>
</dbReference>
<reference evidence="3 4" key="1">
    <citation type="submission" date="2020-08" db="EMBL/GenBank/DDBJ databases">
        <title>Acidobacteriota in marine sediments use diverse sulfur dissimilation pathways.</title>
        <authorList>
            <person name="Wasmund K."/>
        </authorList>
    </citation>
    <scope>NUCLEOTIDE SEQUENCE [LARGE SCALE GENOMIC DNA]</scope>
    <source>
        <strain evidence="3">MAG AM4</strain>
    </source>
</reference>
<evidence type="ECO:0000259" key="2">
    <source>
        <dbReference type="PROSITE" id="PS51002"/>
    </source>
</evidence>
<dbReference type="PANTHER" id="PTHR19271:SF16">
    <property type="entry name" value="CYTOCHROME B"/>
    <property type="match status" value="1"/>
</dbReference>
<dbReference type="AlphaFoldDB" id="A0A8J6Y7I1"/>
<sequence>MSMLQRLTESRVWRALVRQGVSATNRNRILLVMDNVFLHLHSAKTRSRNLELSSTYFLGAISLVLFGILTLSGLLLMLYYHPSVPQAYHDMKELQFVVSNGLFLRNIHRWSAHAMVFIVFLHLLRVFYHKAYLPPREFNWVVGVILLLLTLGLSYTGYLLPWDQLAFWAVAVGTNMAEATPLIGPKLRYLLLGGNAVGENALLRFYVLHCALLPLALAMGVAVHLWRVRKDGGVQGSSGRYGSRRQVKP</sequence>
<name>A0A8J6Y7I1_9BACT</name>
<keyword evidence="1" id="KW-0812">Transmembrane</keyword>
<feature type="domain" description="Cytochrome b/b6 N-terminal region profile" evidence="2">
    <location>
        <begin position="21"/>
        <end position="237"/>
    </location>
</feature>
<dbReference type="InterPro" id="IPR005797">
    <property type="entry name" value="Cyt_b/b6_N"/>
</dbReference>
<evidence type="ECO:0000313" key="4">
    <source>
        <dbReference type="Proteomes" id="UP000648239"/>
    </source>
</evidence>